<dbReference type="HOGENOM" id="CLU_2868998_0_0_1"/>
<accession>F8NKH8</accession>
<dbReference type="EMBL" id="GL945430">
    <property type="protein sequence ID" value="EGO28755.1"/>
    <property type="molecule type" value="Genomic_DNA"/>
</dbReference>
<reference evidence="2" key="1">
    <citation type="submission" date="2011-04" db="EMBL/GenBank/DDBJ databases">
        <title>Evolution of plant cell wall degrading machinery underlies the functional diversity of forest fungi.</title>
        <authorList>
            <consortium name="US DOE Joint Genome Institute (JGI-PGF)"/>
            <person name="Eastwood D.C."/>
            <person name="Floudas D."/>
            <person name="Binder M."/>
            <person name="Majcherczyk A."/>
            <person name="Schneider P."/>
            <person name="Aerts A."/>
            <person name="Asiegbu F.O."/>
            <person name="Baker S.E."/>
            <person name="Barry K."/>
            <person name="Bendiksby M."/>
            <person name="Blumentritt M."/>
            <person name="Coutinho P.M."/>
            <person name="Cullen D."/>
            <person name="Cullen D."/>
            <person name="Gathman A."/>
            <person name="Goodell B."/>
            <person name="Henrissat B."/>
            <person name="Ihrmark K."/>
            <person name="Kauserud H."/>
            <person name="Kohler A."/>
            <person name="LaButti K."/>
            <person name="Lapidus A."/>
            <person name="Lavin J.L."/>
            <person name="Lee Y.-H."/>
            <person name="Lindquist E."/>
            <person name="Lilly W."/>
            <person name="Lucas S."/>
            <person name="Morin E."/>
            <person name="Murat C."/>
            <person name="Oguiza J.A."/>
            <person name="Park J."/>
            <person name="Pisabarro A.G."/>
            <person name="Riley R."/>
            <person name="Rosling A."/>
            <person name="Salamov A."/>
            <person name="Schmidt O."/>
            <person name="Schmutz J."/>
            <person name="Skrede I."/>
            <person name="Stenlid J."/>
            <person name="Wiebenga A."/>
            <person name="Xie X."/>
            <person name="Kues U."/>
            <person name="Hibbett D.S."/>
            <person name="Hoffmeister D."/>
            <person name="Hogberg N."/>
            <person name="Martin F."/>
            <person name="Grigoriev I.V."/>
            <person name="Watkinson S.C."/>
        </authorList>
    </citation>
    <scope>NUCLEOTIDE SEQUENCE</scope>
    <source>
        <strain evidence="2">S7.9</strain>
    </source>
</reference>
<gene>
    <name evidence="2" type="ORF">SERLADRAFT_366451</name>
</gene>
<proteinExistence type="predicted"/>
<dbReference type="RefSeq" id="XP_007314954.1">
    <property type="nucleotide sequence ID" value="XM_007314892.1"/>
</dbReference>
<dbReference type="AlphaFoldDB" id="F8NKH8"/>
<sequence>MNDVSSSSCLWLGEGEGGREEAGDGCNLAIDSWETDLVALVCELMVEESRIVTGGAAKGLVRKH</sequence>
<organism>
    <name type="scientific">Serpula lacrymans var. lacrymans (strain S7.9)</name>
    <name type="common">Dry rot fungus</name>
    <dbReference type="NCBI Taxonomy" id="578457"/>
    <lineage>
        <taxon>Eukaryota</taxon>
        <taxon>Fungi</taxon>
        <taxon>Dikarya</taxon>
        <taxon>Basidiomycota</taxon>
        <taxon>Agaricomycotina</taxon>
        <taxon>Agaricomycetes</taxon>
        <taxon>Agaricomycetidae</taxon>
        <taxon>Boletales</taxon>
        <taxon>Coniophorineae</taxon>
        <taxon>Serpulaceae</taxon>
        <taxon>Serpula</taxon>
    </lineage>
</organism>
<dbReference type="GeneID" id="18810149"/>
<dbReference type="KEGG" id="sla:SERLADRAFT_366451"/>
<feature type="region of interest" description="Disordered" evidence="1">
    <location>
        <begin position="1"/>
        <end position="22"/>
    </location>
</feature>
<protein>
    <submittedName>
        <fullName evidence="2">Uncharacterized protein</fullName>
    </submittedName>
</protein>
<evidence type="ECO:0000256" key="1">
    <source>
        <dbReference type="SAM" id="MobiDB-lite"/>
    </source>
</evidence>
<evidence type="ECO:0000313" key="2">
    <source>
        <dbReference type="EMBL" id="EGO28755.1"/>
    </source>
</evidence>
<name>F8NKH8_SERL9</name>
<dbReference type="Proteomes" id="UP000008064">
    <property type="component" value="Unassembled WGS sequence"/>
</dbReference>